<comment type="caution">
    <text evidence="2">The sequence shown here is derived from an EMBL/GenBank/DDBJ whole genome shotgun (WGS) entry which is preliminary data.</text>
</comment>
<evidence type="ECO:0000313" key="2">
    <source>
        <dbReference type="EMBL" id="KAJ4436214.1"/>
    </source>
</evidence>
<accession>A0ABQ8SPW1</accession>
<evidence type="ECO:0000313" key="3">
    <source>
        <dbReference type="Proteomes" id="UP001148838"/>
    </source>
</evidence>
<name>A0ABQ8SPW1_PERAM</name>
<protein>
    <recommendedName>
        <fullName evidence="4">RNase H type-1 domain-containing protein</fullName>
    </recommendedName>
</protein>
<dbReference type="InterPro" id="IPR036397">
    <property type="entry name" value="RNaseH_sf"/>
</dbReference>
<reference evidence="2 3" key="1">
    <citation type="journal article" date="2022" name="Allergy">
        <title>Genome assembly and annotation of Periplaneta americana reveal a comprehensive cockroach allergen profile.</title>
        <authorList>
            <person name="Wang L."/>
            <person name="Xiong Q."/>
            <person name="Saelim N."/>
            <person name="Wang L."/>
            <person name="Nong W."/>
            <person name="Wan A.T."/>
            <person name="Shi M."/>
            <person name="Liu X."/>
            <person name="Cao Q."/>
            <person name="Hui J.H.L."/>
            <person name="Sookrung N."/>
            <person name="Leung T.F."/>
            <person name="Tungtrongchitr A."/>
            <person name="Tsui S.K.W."/>
        </authorList>
    </citation>
    <scope>NUCLEOTIDE SEQUENCE [LARGE SCALE GENOMIC DNA]</scope>
    <source>
        <strain evidence="2">PWHHKU_190912</strain>
    </source>
</reference>
<dbReference type="Proteomes" id="UP001148838">
    <property type="component" value="Unassembled WGS sequence"/>
</dbReference>
<keyword evidence="3" id="KW-1185">Reference proteome</keyword>
<dbReference type="EMBL" id="JAJSOF020000023">
    <property type="protein sequence ID" value="KAJ4436214.1"/>
    <property type="molecule type" value="Genomic_DNA"/>
</dbReference>
<dbReference type="InterPro" id="IPR012337">
    <property type="entry name" value="RNaseH-like_sf"/>
</dbReference>
<dbReference type="Gene3D" id="3.30.420.10">
    <property type="entry name" value="Ribonuclease H-like superfamily/Ribonuclease H"/>
    <property type="match status" value="1"/>
</dbReference>
<evidence type="ECO:0008006" key="4">
    <source>
        <dbReference type="Google" id="ProtNLM"/>
    </source>
</evidence>
<evidence type="ECO:0000256" key="1">
    <source>
        <dbReference type="SAM" id="MobiDB-lite"/>
    </source>
</evidence>
<dbReference type="SUPFAM" id="SSF53098">
    <property type="entry name" value="Ribonuclease H-like"/>
    <property type="match status" value="1"/>
</dbReference>
<feature type="region of interest" description="Disordered" evidence="1">
    <location>
        <begin position="221"/>
        <end position="254"/>
    </location>
</feature>
<feature type="compositionally biased region" description="Basic and acidic residues" evidence="1">
    <location>
        <begin position="221"/>
        <end position="233"/>
    </location>
</feature>
<proteinExistence type="predicted"/>
<sequence length="254" mass="29225">MERCGLVDKASARRAENPGSNPGAGENFSPFHYSYIVFRFSVVVGCVHDCVEKDVYFEIELSIQNVLTVSTEALCVITEVIPINIQIEEIAEYYQVVKRNRNQDDHENRNHIDHDMEQQHWQHPLTPRNQKRVKEAEGKNWKIEFNWIKAHAGHVGNELEDQLAKVAAQSEDIQESYSKTPKSAVKGEIHNFSLVKWQNEWDNTAKGQITKSFFPNINDRASRVTRRAEDKAAGRRKPPSAALQQREFMKLSTH</sequence>
<gene>
    <name evidence="2" type="ORF">ANN_18844</name>
</gene>
<organism evidence="2 3">
    <name type="scientific">Periplaneta americana</name>
    <name type="common">American cockroach</name>
    <name type="synonym">Blatta americana</name>
    <dbReference type="NCBI Taxonomy" id="6978"/>
    <lineage>
        <taxon>Eukaryota</taxon>
        <taxon>Metazoa</taxon>
        <taxon>Ecdysozoa</taxon>
        <taxon>Arthropoda</taxon>
        <taxon>Hexapoda</taxon>
        <taxon>Insecta</taxon>
        <taxon>Pterygota</taxon>
        <taxon>Neoptera</taxon>
        <taxon>Polyneoptera</taxon>
        <taxon>Dictyoptera</taxon>
        <taxon>Blattodea</taxon>
        <taxon>Blattoidea</taxon>
        <taxon>Blattidae</taxon>
        <taxon>Blattinae</taxon>
        <taxon>Periplaneta</taxon>
    </lineage>
</organism>